<proteinExistence type="inferred from homology"/>
<evidence type="ECO:0000256" key="4">
    <source>
        <dbReference type="ARBA" id="ARBA00023125"/>
    </source>
</evidence>
<dbReference type="GO" id="GO:0003677">
    <property type="term" value="F:DNA binding"/>
    <property type="evidence" value="ECO:0007669"/>
    <property type="project" value="UniProtKB-UniRule"/>
</dbReference>
<dbReference type="PANTHER" id="PTHR30349">
    <property type="entry name" value="PHAGE INTEGRASE-RELATED"/>
    <property type="match status" value="1"/>
</dbReference>
<dbReference type="PROSITE" id="PS51898">
    <property type="entry name" value="TYR_RECOMBINASE"/>
    <property type="match status" value="1"/>
</dbReference>
<evidence type="ECO:0000259" key="8">
    <source>
        <dbReference type="PROSITE" id="PS51900"/>
    </source>
</evidence>
<dbReference type="InterPro" id="IPR044068">
    <property type="entry name" value="CB"/>
</dbReference>
<dbReference type="Pfam" id="PF00589">
    <property type="entry name" value="Phage_integrase"/>
    <property type="match status" value="1"/>
</dbReference>
<organism evidence="9 10">
    <name type="scientific">Lacrimispora saccharolytica (strain ATCC 35040 / DSM 2544 / NRCC 2533 / WM1)</name>
    <name type="common">Clostridium saccharolyticum</name>
    <dbReference type="NCBI Taxonomy" id="610130"/>
    <lineage>
        <taxon>Bacteria</taxon>
        <taxon>Bacillati</taxon>
        <taxon>Bacillota</taxon>
        <taxon>Clostridia</taxon>
        <taxon>Lachnospirales</taxon>
        <taxon>Lachnospiraceae</taxon>
        <taxon>Lacrimispora</taxon>
    </lineage>
</organism>
<comment type="similarity">
    <text evidence="2">Belongs to the 'phage' integrase family.</text>
</comment>
<dbReference type="GO" id="GO:0006310">
    <property type="term" value="P:DNA recombination"/>
    <property type="evidence" value="ECO:0007669"/>
    <property type="project" value="UniProtKB-KW"/>
</dbReference>
<dbReference type="eggNOG" id="COG4974">
    <property type="taxonomic scope" value="Bacteria"/>
</dbReference>
<sequence length="339" mass="38792">MKPTDFSKLLTEYLTSYLPSLKNVSKNTISSYCDTFRLLLKYCRDVHNLSIEKISMKDIDADLVSQFMLWLEEERHCGISTRNQRLMAIRSFFRYVQGEQPQNLLNCQKVLNIPPKKKSLPVVTYLTVEEMKLLLAQPNTSTPEGRRDLALLCILYDTGGRVQEIADLTVRNIRLENPAKVHLTGKGRKSREVPLLPRTVQLLERYMIEHRLLAPEKQDHPLFCNRHNSKLTRSGISYILNKYAELASSQSLTFPESISPHVLRHTKAMHLLQAGVNIIYIRDILGHASVDTTQIYASANTQMKRAALEKLGDSPAPEFPSWVKNTDLLTWLKDFGKGK</sequence>
<dbReference type="AlphaFoldDB" id="D9R6D0"/>
<gene>
    <name evidence="9" type="ordered locus">Closa_2798</name>
</gene>
<dbReference type="SUPFAM" id="SSF56349">
    <property type="entry name" value="DNA breaking-rejoining enzymes"/>
    <property type="match status" value="1"/>
</dbReference>
<dbReference type="Pfam" id="PF02899">
    <property type="entry name" value="Phage_int_SAM_1"/>
    <property type="match status" value="1"/>
</dbReference>
<keyword evidence="5" id="KW-0233">DNA recombination</keyword>
<accession>D9R6D0</accession>
<keyword evidence="3" id="KW-0229">DNA integration</keyword>
<dbReference type="KEGG" id="csh:Closa_2798"/>
<dbReference type="EMBL" id="CP002109">
    <property type="protein sequence ID" value="ADL05340.1"/>
    <property type="molecule type" value="Genomic_DNA"/>
</dbReference>
<dbReference type="InterPro" id="IPR011010">
    <property type="entry name" value="DNA_brk_join_enz"/>
</dbReference>
<feature type="domain" description="Tyr recombinase" evidence="7">
    <location>
        <begin position="121"/>
        <end position="309"/>
    </location>
</feature>
<evidence type="ECO:0000259" key="7">
    <source>
        <dbReference type="PROSITE" id="PS51898"/>
    </source>
</evidence>
<dbReference type="Gene3D" id="1.10.443.10">
    <property type="entry name" value="Intergrase catalytic core"/>
    <property type="match status" value="1"/>
</dbReference>
<dbReference type="HOGENOM" id="CLU_027562_9_1_9"/>
<evidence type="ECO:0000256" key="1">
    <source>
        <dbReference type="ARBA" id="ARBA00003283"/>
    </source>
</evidence>
<dbReference type="CDD" id="cd01182">
    <property type="entry name" value="INT_RitC_C_like"/>
    <property type="match status" value="1"/>
</dbReference>
<keyword evidence="4 6" id="KW-0238">DNA-binding</keyword>
<protein>
    <submittedName>
        <fullName evidence="9">Integrase family protein</fullName>
    </submittedName>
</protein>
<dbReference type="InterPro" id="IPR050090">
    <property type="entry name" value="Tyrosine_recombinase_XerCD"/>
</dbReference>
<evidence type="ECO:0000256" key="3">
    <source>
        <dbReference type="ARBA" id="ARBA00022908"/>
    </source>
</evidence>
<keyword evidence="10" id="KW-1185">Reference proteome</keyword>
<name>D9R6D0_LACSW</name>
<dbReference type="PANTHER" id="PTHR30349:SF81">
    <property type="entry name" value="TYROSINE RECOMBINASE XERC"/>
    <property type="match status" value="1"/>
</dbReference>
<dbReference type="STRING" id="610130.Closa_2798"/>
<evidence type="ECO:0000313" key="9">
    <source>
        <dbReference type="EMBL" id="ADL05340.1"/>
    </source>
</evidence>
<dbReference type="RefSeq" id="WP_013273424.1">
    <property type="nucleotide sequence ID" value="NC_014376.1"/>
</dbReference>
<dbReference type="InterPro" id="IPR013762">
    <property type="entry name" value="Integrase-like_cat_sf"/>
</dbReference>
<dbReference type="Gene3D" id="1.10.150.130">
    <property type="match status" value="1"/>
</dbReference>
<evidence type="ECO:0000256" key="6">
    <source>
        <dbReference type="PROSITE-ProRule" id="PRU01248"/>
    </source>
</evidence>
<dbReference type="OrthoDB" id="9801717at2"/>
<feature type="domain" description="Core-binding (CB)" evidence="8">
    <location>
        <begin position="4"/>
        <end position="97"/>
    </location>
</feature>
<dbReference type="PaxDb" id="610130-Closa_2798"/>
<dbReference type="InterPro" id="IPR004107">
    <property type="entry name" value="Integrase_SAM-like_N"/>
</dbReference>
<dbReference type="GO" id="GO:0015074">
    <property type="term" value="P:DNA integration"/>
    <property type="evidence" value="ECO:0007669"/>
    <property type="project" value="UniProtKB-KW"/>
</dbReference>
<dbReference type="Proteomes" id="UP000001662">
    <property type="component" value="Chromosome"/>
</dbReference>
<evidence type="ECO:0000313" key="10">
    <source>
        <dbReference type="Proteomes" id="UP000001662"/>
    </source>
</evidence>
<dbReference type="InterPro" id="IPR010998">
    <property type="entry name" value="Integrase_recombinase_N"/>
</dbReference>
<reference evidence="9" key="1">
    <citation type="submission" date="2010-07" db="EMBL/GenBank/DDBJ databases">
        <title>Complete sequence of Clostridium saccharolyticum WM1.</title>
        <authorList>
            <consortium name="US DOE Joint Genome Institute"/>
            <person name="Lucas S."/>
            <person name="Copeland A."/>
            <person name="Lapidus A."/>
            <person name="Cheng J.-F."/>
            <person name="Bruce D."/>
            <person name="Goodwin L."/>
            <person name="Pitluck S."/>
            <person name="Chertkov O."/>
            <person name="Detter J.C."/>
            <person name="Han C."/>
            <person name="Tapia R."/>
            <person name="Land M."/>
            <person name="Hauser L."/>
            <person name="Chang Y.-J."/>
            <person name="Jeffries C."/>
            <person name="Kyrpides N."/>
            <person name="Ivanova N."/>
            <person name="Mikhailova N."/>
            <person name="Mouttaki H."/>
            <person name="Lin L."/>
            <person name="Zhou J."/>
            <person name="Hemme C.L."/>
            <person name="Woyke T."/>
        </authorList>
    </citation>
    <scope>NUCLEOTIDE SEQUENCE [LARGE SCALE GENOMIC DNA]</scope>
    <source>
        <strain evidence="9">WM1</strain>
    </source>
</reference>
<comment type="function">
    <text evidence="1">Site-specific tyrosine recombinase, which acts by catalyzing the cutting and rejoining of the recombining DNA molecules.</text>
</comment>
<dbReference type="PROSITE" id="PS51900">
    <property type="entry name" value="CB"/>
    <property type="match status" value="1"/>
</dbReference>
<dbReference type="InterPro" id="IPR002104">
    <property type="entry name" value="Integrase_catalytic"/>
</dbReference>
<evidence type="ECO:0000256" key="2">
    <source>
        <dbReference type="ARBA" id="ARBA00008857"/>
    </source>
</evidence>
<evidence type="ECO:0000256" key="5">
    <source>
        <dbReference type="ARBA" id="ARBA00023172"/>
    </source>
</evidence>